<evidence type="ECO:0000313" key="11">
    <source>
        <dbReference type="Proteomes" id="UP001523550"/>
    </source>
</evidence>
<evidence type="ECO:0000313" key="10">
    <source>
        <dbReference type="EMBL" id="MCP1728632.1"/>
    </source>
</evidence>
<dbReference type="Pfam" id="PF02321">
    <property type="entry name" value="OEP"/>
    <property type="match status" value="2"/>
</dbReference>
<comment type="subcellular location">
    <subcellularLocation>
        <location evidence="7">Cell outer membrane</location>
        <topology evidence="7">Peripheral membrane protein</topology>
    </subcellularLocation>
</comment>
<dbReference type="InterPro" id="IPR028351">
    <property type="entry name" value="CyaE"/>
</dbReference>
<keyword evidence="8" id="KW-0175">Coiled coil</keyword>
<dbReference type="NCBIfam" id="TIGR01844">
    <property type="entry name" value="type_I_sec_TolC"/>
    <property type="match status" value="1"/>
</dbReference>
<evidence type="ECO:0000256" key="7">
    <source>
        <dbReference type="PIRNR" id="PIRNR001892"/>
    </source>
</evidence>
<keyword evidence="9" id="KW-0732">Signal</keyword>
<evidence type="ECO:0000256" key="3">
    <source>
        <dbReference type="ARBA" id="ARBA00022452"/>
    </source>
</evidence>
<reference evidence="10 11" key="1">
    <citation type="submission" date="2022-03" db="EMBL/GenBank/DDBJ databases">
        <title>Genomic Encyclopedia of Type Strains, Phase III (KMG-III): the genomes of soil and plant-associated and newly described type strains.</title>
        <authorList>
            <person name="Whitman W."/>
        </authorList>
    </citation>
    <scope>NUCLEOTIDE SEQUENCE [LARGE SCALE GENOMIC DNA]</scope>
    <source>
        <strain evidence="10 11">BSker1</strain>
    </source>
</reference>
<dbReference type="InterPro" id="IPR051906">
    <property type="entry name" value="TolC-like"/>
</dbReference>
<name>A0ABT1GFC6_9GAMM</name>
<dbReference type="RefSeq" id="WP_253451232.1">
    <property type="nucleotide sequence ID" value="NZ_JALJYF010000003.1"/>
</dbReference>
<keyword evidence="3" id="KW-1134">Transmembrane beta strand</keyword>
<comment type="function">
    <text evidence="7">CyaE is necessary for transport of calmodulin-sensitive adenylate cyclase-hemolysin (cyclolysin).</text>
</comment>
<keyword evidence="7" id="KW-0354">Hemolysis</keyword>
<dbReference type="PIRSF" id="PIRSF001892">
    <property type="entry name" value="CyaE"/>
    <property type="match status" value="1"/>
</dbReference>
<evidence type="ECO:0000256" key="2">
    <source>
        <dbReference type="ARBA" id="ARBA00022448"/>
    </source>
</evidence>
<evidence type="ECO:0000256" key="5">
    <source>
        <dbReference type="ARBA" id="ARBA00023136"/>
    </source>
</evidence>
<keyword evidence="2 7" id="KW-0813">Transport</keyword>
<dbReference type="InterPro" id="IPR010130">
    <property type="entry name" value="T1SS_OMP_TolC"/>
</dbReference>
<proteinExistence type="inferred from homology"/>
<dbReference type="Proteomes" id="UP001523550">
    <property type="component" value="Unassembled WGS sequence"/>
</dbReference>
<dbReference type="PANTHER" id="PTHR30026">
    <property type="entry name" value="OUTER MEMBRANE PROTEIN TOLC"/>
    <property type="match status" value="1"/>
</dbReference>
<sequence>MSPRFFSLGLALGTALALGSAPALAQADNDTMTLIDVYQLAVDNDPAIKEARANRDAAQQAWPLERANVLPQLSLSAEYSTGRQEAQRQTVGEVQLPDPVITHSDTTTLNLTLNQTLFDWGRFQALGRARSEVAAAEAEYETAMQDLVIRSAEAYFDLLAALDEQASAQANEQAIERQKERAERRFEVGLVAITDVQEARAAYDNAVANRIDAERTVNLRRESLREIIGIYPGQLAAPVEDMTLSRPDPADPEAWSIQAQSNNLEVIAARFDLQAAESRLSEARAEHYPTLNFSASYNDFEQDEDAYVAGAPDMRETGRSVSDSYSFGLSLEVPIFQGGRVVAQTSQARSRMLAETSRVERLRRQAERQARDAYLGLLSERSRVQALAQAVESNQTALTSTQAGFEVGTRTTVDVLDARQALFQAQTSYARSKYDFLLNKLRLKAAVGDLGMVDIEEINVLLGARPGEFVEDVEVDPDELDTEGAVPPES</sequence>
<dbReference type="Gene3D" id="1.20.1600.10">
    <property type="entry name" value="Outer membrane efflux proteins (OEP)"/>
    <property type="match status" value="1"/>
</dbReference>
<keyword evidence="5 7" id="KW-0472">Membrane</keyword>
<feature type="coiled-coil region" evidence="8">
    <location>
        <begin position="126"/>
        <end position="216"/>
    </location>
</feature>
<feature type="chain" id="PRO_5046860780" description="Protein CyaE" evidence="9">
    <location>
        <begin position="26"/>
        <end position="490"/>
    </location>
</feature>
<evidence type="ECO:0000256" key="9">
    <source>
        <dbReference type="SAM" id="SignalP"/>
    </source>
</evidence>
<dbReference type="SUPFAM" id="SSF56954">
    <property type="entry name" value="Outer membrane efflux proteins (OEP)"/>
    <property type="match status" value="1"/>
</dbReference>
<organism evidence="10 11">
    <name type="scientific">Natronospira proteinivora</name>
    <dbReference type="NCBI Taxonomy" id="1807133"/>
    <lineage>
        <taxon>Bacteria</taxon>
        <taxon>Pseudomonadati</taxon>
        <taxon>Pseudomonadota</taxon>
        <taxon>Gammaproteobacteria</taxon>
        <taxon>Natronospirales</taxon>
        <taxon>Natronospiraceae</taxon>
        <taxon>Natronospira</taxon>
    </lineage>
</organism>
<gene>
    <name evidence="10" type="ORF">J2T60_002646</name>
</gene>
<feature type="signal peptide" evidence="9">
    <location>
        <begin position="1"/>
        <end position="25"/>
    </location>
</feature>
<keyword evidence="4" id="KW-0812">Transmembrane</keyword>
<keyword evidence="11" id="KW-1185">Reference proteome</keyword>
<accession>A0ABT1GFC6</accession>
<protein>
    <recommendedName>
        <fullName evidence="7">Protein CyaE</fullName>
    </recommendedName>
</protein>
<evidence type="ECO:0000256" key="6">
    <source>
        <dbReference type="ARBA" id="ARBA00023237"/>
    </source>
</evidence>
<keyword evidence="6 7" id="KW-0998">Cell outer membrane</keyword>
<comment type="similarity">
    <text evidence="1 7">Belongs to the outer membrane factor (OMF) (TC 1.B.17) family.</text>
</comment>
<comment type="caution">
    <text evidence="10">The sequence shown here is derived from an EMBL/GenBank/DDBJ whole genome shotgun (WGS) entry which is preliminary data.</text>
</comment>
<keyword evidence="7" id="KW-0204">Cytolysis</keyword>
<evidence type="ECO:0000256" key="4">
    <source>
        <dbReference type="ARBA" id="ARBA00022692"/>
    </source>
</evidence>
<dbReference type="PANTHER" id="PTHR30026:SF20">
    <property type="entry name" value="OUTER MEMBRANE PROTEIN TOLC"/>
    <property type="match status" value="1"/>
</dbReference>
<dbReference type="EMBL" id="JALJYF010000003">
    <property type="protein sequence ID" value="MCP1728632.1"/>
    <property type="molecule type" value="Genomic_DNA"/>
</dbReference>
<evidence type="ECO:0000256" key="8">
    <source>
        <dbReference type="SAM" id="Coils"/>
    </source>
</evidence>
<evidence type="ECO:0000256" key="1">
    <source>
        <dbReference type="ARBA" id="ARBA00007613"/>
    </source>
</evidence>
<dbReference type="InterPro" id="IPR003423">
    <property type="entry name" value="OMP_efflux"/>
</dbReference>